<dbReference type="STRING" id="1423740.FC36_GL001756"/>
<dbReference type="Pfam" id="PF03869">
    <property type="entry name" value="Arc"/>
    <property type="match status" value="1"/>
</dbReference>
<dbReference type="AlphaFoldDB" id="A0A0R1TK73"/>
<reference evidence="2 3" key="1">
    <citation type="journal article" date="2015" name="Genome Announc.">
        <title>Expanding the biotechnology potential of lactobacilli through comparative genomics of 213 strains and associated genera.</title>
        <authorList>
            <person name="Sun Z."/>
            <person name="Harris H.M."/>
            <person name="McCann A."/>
            <person name="Guo C."/>
            <person name="Argimon S."/>
            <person name="Zhang W."/>
            <person name="Yang X."/>
            <person name="Jeffery I.B."/>
            <person name="Cooney J.C."/>
            <person name="Kagawa T.F."/>
            <person name="Liu W."/>
            <person name="Song Y."/>
            <person name="Salvetti E."/>
            <person name="Wrobel A."/>
            <person name="Rasinkangas P."/>
            <person name="Parkhill J."/>
            <person name="Rea M.C."/>
            <person name="O'Sullivan O."/>
            <person name="Ritari J."/>
            <person name="Douillard F.P."/>
            <person name="Paul Ross R."/>
            <person name="Yang R."/>
            <person name="Briner A.E."/>
            <person name="Felis G.E."/>
            <person name="de Vos W.M."/>
            <person name="Barrangou R."/>
            <person name="Klaenhammer T.R."/>
            <person name="Caufield P.W."/>
            <person name="Cui Y."/>
            <person name="Zhang H."/>
            <person name="O'Toole P.W."/>
        </authorList>
    </citation>
    <scope>NUCLEOTIDE SEQUENCE [LARGE SCALE GENOMIC DNA]</scope>
    <source>
        <strain evidence="2 3">DSM 15833</strain>
    </source>
</reference>
<dbReference type="OrthoDB" id="2141513at2"/>
<dbReference type="InterPro" id="IPR013321">
    <property type="entry name" value="Arc_rbn_hlx_hlx"/>
</dbReference>
<evidence type="ECO:0000313" key="2">
    <source>
        <dbReference type="EMBL" id="KRL81353.1"/>
    </source>
</evidence>
<evidence type="ECO:0000313" key="3">
    <source>
        <dbReference type="Proteomes" id="UP000051048"/>
    </source>
</evidence>
<dbReference type="PATRIC" id="fig|1423740.3.peg.1893"/>
<dbReference type="GO" id="GO:0003677">
    <property type="term" value="F:DNA binding"/>
    <property type="evidence" value="ECO:0007669"/>
    <property type="project" value="InterPro"/>
</dbReference>
<dbReference type="EMBL" id="AZFH01000037">
    <property type="protein sequence ID" value="KRL81353.1"/>
    <property type="molecule type" value="Genomic_DNA"/>
</dbReference>
<accession>A0A0R1TK73</accession>
<dbReference type="SUPFAM" id="SSF47598">
    <property type="entry name" value="Ribbon-helix-helix"/>
    <property type="match status" value="1"/>
</dbReference>
<dbReference type="Proteomes" id="UP000051048">
    <property type="component" value="Unassembled WGS sequence"/>
</dbReference>
<organism evidence="2 3">
    <name type="scientific">Ligilactobacillus equi DSM 15833 = JCM 10991</name>
    <dbReference type="NCBI Taxonomy" id="1423740"/>
    <lineage>
        <taxon>Bacteria</taxon>
        <taxon>Bacillati</taxon>
        <taxon>Bacillota</taxon>
        <taxon>Bacilli</taxon>
        <taxon>Lactobacillales</taxon>
        <taxon>Lactobacillaceae</taxon>
        <taxon>Ligilactobacillus</taxon>
    </lineage>
</organism>
<dbReference type="GO" id="GO:0006355">
    <property type="term" value="P:regulation of DNA-templated transcription"/>
    <property type="evidence" value="ECO:0007669"/>
    <property type="project" value="InterPro"/>
</dbReference>
<evidence type="ECO:0000259" key="1">
    <source>
        <dbReference type="Pfam" id="PF03869"/>
    </source>
</evidence>
<dbReference type="RefSeq" id="WP_025020572.1">
    <property type="nucleotide sequence ID" value="NZ_AZFH01000037.1"/>
</dbReference>
<sequence>MTADKNTSFLLRLPAKMKELLENRAKAENQSLNGYLNSVLEAELNTENQTETLEQRQFMGQKIPASKIDLKNGLVEIAGIYYRYLIEGNQPAEKRDYIVLEVTGNIVTLRPLV</sequence>
<comment type="caution">
    <text evidence="2">The sequence shown here is derived from an EMBL/GenBank/DDBJ whole genome shotgun (WGS) entry which is preliminary data.</text>
</comment>
<name>A0A0R1TK73_9LACO</name>
<dbReference type="InterPro" id="IPR005569">
    <property type="entry name" value="Arc_DNA-bd_dom"/>
</dbReference>
<feature type="domain" description="Arc-like DNA binding" evidence="1">
    <location>
        <begin position="6"/>
        <end position="42"/>
    </location>
</feature>
<dbReference type="Gene3D" id="1.10.1220.10">
    <property type="entry name" value="Met repressor-like"/>
    <property type="match status" value="1"/>
</dbReference>
<protein>
    <recommendedName>
        <fullName evidence="1">Arc-like DNA binding domain-containing protein</fullName>
    </recommendedName>
</protein>
<proteinExistence type="predicted"/>
<dbReference type="InterPro" id="IPR010985">
    <property type="entry name" value="Ribbon_hlx_hlx"/>
</dbReference>
<gene>
    <name evidence="2" type="ORF">FC36_GL001756</name>
</gene>